<dbReference type="RefSeq" id="WP_247414742.1">
    <property type="nucleotide sequence ID" value="NZ_JALLGW010000001.1"/>
</dbReference>
<dbReference type="PROSITE" id="PS51257">
    <property type="entry name" value="PROKAR_LIPOPROTEIN"/>
    <property type="match status" value="1"/>
</dbReference>
<evidence type="ECO:0000313" key="2">
    <source>
        <dbReference type="Proteomes" id="UP001596099"/>
    </source>
</evidence>
<dbReference type="Proteomes" id="UP001596099">
    <property type="component" value="Unassembled WGS sequence"/>
</dbReference>
<sequence length="131" mass="13350">MDTTRRGAVAVLALVALTLTGGCLTVYPSVTVESTDSEVFRSVETGSEWGTSSVQATITFDSSATTTDGVSKVNVITQNGGSFYTTTVDTGQTSVSLPLPTGTPATLYAVNAVNGSVVATQNVTVSGDTYP</sequence>
<proteinExistence type="predicted"/>
<name>A0ABD5RMM6_9EURY</name>
<accession>A0ABD5RMM6</accession>
<evidence type="ECO:0000313" key="1">
    <source>
        <dbReference type="EMBL" id="MFC5971862.1"/>
    </source>
</evidence>
<dbReference type="EMBL" id="JBHSQH010000001">
    <property type="protein sequence ID" value="MFC5971862.1"/>
    <property type="molecule type" value="Genomic_DNA"/>
</dbReference>
<dbReference type="AlphaFoldDB" id="A0ABD5RMM6"/>
<keyword evidence="2" id="KW-1185">Reference proteome</keyword>
<gene>
    <name evidence="1" type="ORF">ACFPYI_11010</name>
</gene>
<reference evidence="1 2" key="1">
    <citation type="journal article" date="2019" name="Int. J. Syst. Evol. Microbiol.">
        <title>The Global Catalogue of Microorganisms (GCM) 10K type strain sequencing project: providing services to taxonomists for standard genome sequencing and annotation.</title>
        <authorList>
            <consortium name="The Broad Institute Genomics Platform"/>
            <consortium name="The Broad Institute Genome Sequencing Center for Infectious Disease"/>
            <person name="Wu L."/>
            <person name="Ma J."/>
        </authorList>
    </citation>
    <scope>NUCLEOTIDE SEQUENCE [LARGE SCALE GENOMIC DNA]</scope>
    <source>
        <strain evidence="1 2">CGMCC 1.12543</strain>
    </source>
</reference>
<protein>
    <submittedName>
        <fullName evidence="1">Uncharacterized protein</fullName>
    </submittedName>
</protein>
<comment type="caution">
    <text evidence="1">The sequence shown here is derived from an EMBL/GenBank/DDBJ whole genome shotgun (WGS) entry which is preliminary data.</text>
</comment>
<organism evidence="1 2">
    <name type="scientific">Halomarina salina</name>
    <dbReference type="NCBI Taxonomy" id="1872699"/>
    <lineage>
        <taxon>Archaea</taxon>
        <taxon>Methanobacteriati</taxon>
        <taxon>Methanobacteriota</taxon>
        <taxon>Stenosarchaea group</taxon>
        <taxon>Halobacteria</taxon>
        <taxon>Halobacteriales</taxon>
        <taxon>Natronomonadaceae</taxon>
        <taxon>Halomarina</taxon>
    </lineage>
</organism>